<dbReference type="Proteomes" id="UP000250642">
    <property type="component" value="Unassembled WGS sequence"/>
</dbReference>
<dbReference type="RefSeq" id="WP_113052725.1">
    <property type="nucleotide sequence ID" value="NZ_QEVW01000005.1"/>
</dbReference>
<evidence type="ECO:0000313" key="2">
    <source>
        <dbReference type="EMBL" id="RAW17143.1"/>
    </source>
</evidence>
<organism evidence="2 3">
    <name type="scientific">Paenibacillus taichungensis</name>
    <dbReference type="NCBI Taxonomy" id="484184"/>
    <lineage>
        <taxon>Bacteria</taxon>
        <taxon>Bacillati</taxon>
        <taxon>Bacillota</taxon>
        <taxon>Bacilli</taxon>
        <taxon>Bacillales</taxon>
        <taxon>Paenibacillaceae</taxon>
        <taxon>Paenibacillus</taxon>
    </lineage>
</organism>
<evidence type="ECO:0000256" key="1">
    <source>
        <dbReference type="SAM" id="MobiDB-lite"/>
    </source>
</evidence>
<reference evidence="2 3" key="1">
    <citation type="submission" date="2018-04" db="EMBL/GenBank/DDBJ databases">
        <title>Paenibacillus taichungensis Genome sequencing and assembly.</title>
        <authorList>
            <person name="Xu J."/>
            <person name="Rensing C."/>
            <person name="Mazhar H.S."/>
        </authorList>
    </citation>
    <scope>NUCLEOTIDE SEQUENCE [LARGE SCALE GENOMIC DNA]</scope>
    <source>
        <strain evidence="2 3">NC1</strain>
    </source>
</reference>
<feature type="compositionally biased region" description="Basic and acidic residues" evidence="1">
    <location>
        <begin position="64"/>
        <end position="81"/>
    </location>
</feature>
<sequence>MLIILAVIVVIGVVFLMIYNSRSSRKAAEARASKIAEVDEGPVLLHEEDQTLNEDRIYEQADHTEVLEHENHSRTEIHEMDSTSEVAPSPQKRETQTTDGDQAYRQALLHFRKPAEVEEEAVLTETKEPEKSADEVYRSALKVMKSKSSEPSSKRK</sequence>
<gene>
    <name evidence="2" type="ORF">DC345_08600</name>
</gene>
<proteinExistence type="predicted"/>
<protein>
    <submittedName>
        <fullName evidence="2">Uncharacterized protein</fullName>
    </submittedName>
</protein>
<name>A0A329QYB6_9BACL</name>
<comment type="caution">
    <text evidence="2">The sequence shown here is derived from an EMBL/GenBank/DDBJ whole genome shotgun (WGS) entry which is preliminary data.</text>
</comment>
<feature type="region of interest" description="Disordered" evidence="1">
    <location>
        <begin position="115"/>
        <end position="135"/>
    </location>
</feature>
<evidence type="ECO:0000313" key="3">
    <source>
        <dbReference type="Proteomes" id="UP000250642"/>
    </source>
</evidence>
<feature type="compositionally biased region" description="Basic and acidic residues" evidence="1">
    <location>
        <begin position="125"/>
        <end position="135"/>
    </location>
</feature>
<dbReference type="AlphaFoldDB" id="A0A329QYB6"/>
<feature type="region of interest" description="Disordered" evidence="1">
    <location>
        <begin position="64"/>
        <end position="102"/>
    </location>
</feature>
<dbReference type="EMBL" id="QEVW01000005">
    <property type="protein sequence ID" value="RAW17143.1"/>
    <property type="molecule type" value="Genomic_DNA"/>
</dbReference>
<accession>A0A329QYB6</accession>